<sequence length="183" mass="20758">MKSTMKRRKKQGEGIEGGWDFNGEQDEDEEMFWEDDNSQVERGPENQHQMGRMLVRESASCGVVQGVLREQDGGARRCSCLRRKYRRVGVSLEYEASKWDARAVAVPKEALDPQEAEGQSHMRFVRRKWDKVWAALRLARGEKGSPTCSKGRRGDAGWRSEGLQAARIKGDVVEEDDEGWGGL</sequence>
<organism evidence="2 3">
    <name type="scientific">Mycena alexandri</name>
    <dbReference type="NCBI Taxonomy" id="1745969"/>
    <lineage>
        <taxon>Eukaryota</taxon>
        <taxon>Fungi</taxon>
        <taxon>Dikarya</taxon>
        <taxon>Basidiomycota</taxon>
        <taxon>Agaricomycotina</taxon>
        <taxon>Agaricomycetes</taxon>
        <taxon>Agaricomycetidae</taxon>
        <taxon>Agaricales</taxon>
        <taxon>Marasmiineae</taxon>
        <taxon>Mycenaceae</taxon>
        <taxon>Mycena</taxon>
    </lineage>
</organism>
<name>A0AAD6S943_9AGAR</name>
<dbReference type="AlphaFoldDB" id="A0AAD6S943"/>
<dbReference type="Proteomes" id="UP001218188">
    <property type="component" value="Unassembled WGS sequence"/>
</dbReference>
<evidence type="ECO:0000256" key="1">
    <source>
        <dbReference type="SAM" id="MobiDB-lite"/>
    </source>
</evidence>
<keyword evidence="3" id="KW-1185">Reference proteome</keyword>
<evidence type="ECO:0000313" key="3">
    <source>
        <dbReference type="Proteomes" id="UP001218188"/>
    </source>
</evidence>
<protein>
    <submittedName>
        <fullName evidence="2">Uncharacterized protein</fullName>
    </submittedName>
</protein>
<dbReference type="EMBL" id="JARJCM010000190">
    <property type="protein sequence ID" value="KAJ7023338.1"/>
    <property type="molecule type" value="Genomic_DNA"/>
</dbReference>
<proteinExistence type="predicted"/>
<feature type="compositionally biased region" description="Acidic residues" evidence="1">
    <location>
        <begin position="23"/>
        <end position="38"/>
    </location>
</feature>
<feature type="compositionally biased region" description="Basic residues" evidence="1">
    <location>
        <begin position="1"/>
        <end position="10"/>
    </location>
</feature>
<reference evidence="2" key="1">
    <citation type="submission" date="2023-03" db="EMBL/GenBank/DDBJ databases">
        <title>Massive genome expansion in bonnet fungi (Mycena s.s.) driven by repeated elements and novel gene families across ecological guilds.</title>
        <authorList>
            <consortium name="Lawrence Berkeley National Laboratory"/>
            <person name="Harder C.B."/>
            <person name="Miyauchi S."/>
            <person name="Viragh M."/>
            <person name="Kuo A."/>
            <person name="Thoen E."/>
            <person name="Andreopoulos B."/>
            <person name="Lu D."/>
            <person name="Skrede I."/>
            <person name="Drula E."/>
            <person name="Henrissat B."/>
            <person name="Morin E."/>
            <person name="Kohler A."/>
            <person name="Barry K."/>
            <person name="LaButti K."/>
            <person name="Morin E."/>
            <person name="Salamov A."/>
            <person name="Lipzen A."/>
            <person name="Mereny Z."/>
            <person name="Hegedus B."/>
            <person name="Baldrian P."/>
            <person name="Stursova M."/>
            <person name="Weitz H."/>
            <person name="Taylor A."/>
            <person name="Grigoriev I.V."/>
            <person name="Nagy L.G."/>
            <person name="Martin F."/>
            <person name="Kauserud H."/>
        </authorList>
    </citation>
    <scope>NUCLEOTIDE SEQUENCE</scope>
    <source>
        <strain evidence="2">CBHHK200</strain>
    </source>
</reference>
<gene>
    <name evidence="2" type="ORF">C8F04DRAFT_1193590</name>
</gene>
<feature type="region of interest" description="Disordered" evidence="1">
    <location>
        <begin position="1"/>
        <end position="48"/>
    </location>
</feature>
<evidence type="ECO:0000313" key="2">
    <source>
        <dbReference type="EMBL" id="KAJ7023338.1"/>
    </source>
</evidence>
<accession>A0AAD6S943</accession>
<comment type="caution">
    <text evidence="2">The sequence shown here is derived from an EMBL/GenBank/DDBJ whole genome shotgun (WGS) entry which is preliminary data.</text>
</comment>
<feature type="region of interest" description="Disordered" evidence="1">
    <location>
        <begin position="142"/>
        <end position="162"/>
    </location>
</feature>